<feature type="compositionally biased region" description="Acidic residues" evidence="1">
    <location>
        <begin position="619"/>
        <end position="628"/>
    </location>
</feature>
<feature type="compositionally biased region" description="Low complexity" evidence="1">
    <location>
        <begin position="133"/>
        <end position="150"/>
    </location>
</feature>
<gene>
    <name evidence="4" type="ORF">C823_03652</name>
</gene>
<feature type="domain" description="Cadherin-like beta-sandwich-like" evidence="3">
    <location>
        <begin position="60"/>
        <end position="128"/>
    </location>
</feature>
<dbReference type="Pfam" id="PF12733">
    <property type="entry name" value="Cadherin-like"/>
    <property type="match status" value="1"/>
</dbReference>
<evidence type="ECO:0000313" key="4">
    <source>
        <dbReference type="EMBL" id="EMZ23479.1"/>
    </source>
</evidence>
<feature type="compositionally biased region" description="Basic and acidic residues" evidence="1">
    <location>
        <begin position="512"/>
        <end position="532"/>
    </location>
</feature>
<feature type="region of interest" description="Disordered" evidence="1">
    <location>
        <begin position="133"/>
        <end position="211"/>
    </location>
</feature>
<dbReference type="HOGENOM" id="CLU_435302_0_0_9"/>
<keyword evidence="2" id="KW-0812">Transmembrane</keyword>
<feature type="region of interest" description="Disordered" evidence="1">
    <location>
        <begin position="445"/>
        <end position="628"/>
    </location>
</feature>
<name>N2AGJ9_9FIRM</name>
<evidence type="ECO:0000259" key="3">
    <source>
        <dbReference type="Pfam" id="PF12733"/>
    </source>
</evidence>
<keyword evidence="2" id="KW-1133">Transmembrane helix</keyword>
<dbReference type="AlphaFoldDB" id="N2AGJ9"/>
<sequence length="628" mass="69146">MKTMKKNKCKRLLLTAFTSLFLLVPVRDVLHPQTVLATQVSASHDSKLSAFDIAPGVLSPVFSPDITEYTSTVDADVTSVSVQAVPRASGAVIASVEGRDGLHPGVNTIKVTCSAQDNTYTVYTITLTVGSADAGTQQPDTAQQPDTTQQPDEEIQQPDTGTQQPDTTQQPDAGDTPSGENTTNMQDGNENDGAQTKQNSKKRSLPERLSGAVKADGTVKLSGAAYKLSNNFTYGSTAQDIPSAFGQGSVQIGENSYSTLYCQSNGVHLVYMENTDGQGATGFYFYDEIKQVVERFKYTGIEDNFVIFISNAREEVPAGFQEKALKFPSGKKAAAYQSGSSNQLKDYYLVYGIHSDGTSGWYLYDKKQGTYMRYSAAFATAQGQEEDGQEEEVERTVSLTKYNTLNEKYTELKESRVKIVSILVIAIILVIIIFTALLLRSQGDEDDEEEDEVRVHGRKKKSGKPGKQTETISKSSLAAGRNFEGNVGKRSKKVTKTFTQEPVSEPQQRPSAHQDHISTPEEIRAQMSRRESGGYASQPLHRERISAGATDNTSDTMQAAAQRMRQSVKYARKPVNAKPDMAEPEHDPMDDWDMEETMNRKSQKAARPSRKRRSRLGEDMEIMDLNDL</sequence>
<dbReference type="PATRIC" id="fig|1235802.3.peg.3858"/>
<dbReference type="InterPro" id="IPR025883">
    <property type="entry name" value="Cadherin-like_domain"/>
</dbReference>
<reference evidence="4 5" key="1">
    <citation type="journal article" date="2014" name="Genome Announc.">
        <title>Draft genome sequences of the altered schaedler flora, a defined bacterial community from gnotobiotic mice.</title>
        <authorList>
            <person name="Wannemuehler M.J."/>
            <person name="Overstreet A.M."/>
            <person name="Ward D.V."/>
            <person name="Phillips G.J."/>
        </authorList>
    </citation>
    <scope>NUCLEOTIDE SEQUENCE [LARGE SCALE GENOMIC DNA]</scope>
    <source>
        <strain evidence="4 5">ASF492</strain>
    </source>
</reference>
<dbReference type="EMBL" id="AQFT01000107">
    <property type="protein sequence ID" value="EMZ23479.1"/>
    <property type="molecule type" value="Genomic_DNA"/>
</dbReference>
<feature type="compositionally biased region" description="Basic and acidic residues" evidence="1">
    <location>
        <begin position="580"/>
        <end position="589"/>
    </location>
</feature>
<accession>N2AGJ9</accession>
<evidence type="ECO:0000313" key="5">
    <source>
        <dbReference type="Proteomes" id="UP000012589"/>
    </source>
</evidence>
<feature type="compositionally biased region" description="Low complexity" evidence="1">
    <location>
        <begin position="157"/>
        <end position="177"/>
    </location>
</feature>
<comment type="caution">
    <text evidence="4">The sequence shown here is derived from an EMBL/GenBank/DDBJ whole genome shotgun (WGS) entry which is preliminary data.</text>
</comment>
<keyword evidence="2" id="KW-0472">Membrane</keyword>
<evidence type="ECO:0000256" key="2">
    <source>
        <dbReference type="SAM" id="Phobius"/>
    </source>
</evidence>
<dbReference type="Proteomes" id="UP000012589">
    <property type="component" value="Unassembled WGS sequence"/>
</dbReference>
<feature type="compositionally biased region" description="Polar residues" evidence="1">
    <location>
        <begin position="549"/>
        <end position="559"/>
    </location>
</feature>
<dbReference type="STRING" id="1235802.C823_03652"/>
<feature type="compositionally biased region" description="Polar residues" evidence="1">
    <location>
        <begin position="178"/>
        <end position="198"/>
    </location>
</feature>
<feature type="compositionally biased region" description="Basic residues" evidence="1">
    <location>
        <begin position="601"/>
        <end position="614"/>
    </location>
</feature>
<organism evidence="4 5">
    <name type="scientific">Eubacterium plexicaudatum ASF492</name>
    <dbReference type="NCBI Taxonomy" id="1235802"/>
    <lineage>
        <taxon>Bacteria</taxon>
        <taxon>Bacillati</taxon>
        <taxon>Bacillota</taxon>
        <taxon>Clostridia</taxon>
        <taxon>Eubacteriales</taxon>
        <taxon>Eubacteriaceae</taxon>
        <taxon>Eubacterium</taxon>
    </lineage>
</organism>
<evidence type="ECO:0000256" key="1">
    <source>
        <dbReference type="SAM" id="MobiDB-lite"/>
    </source>
</evidence>
<feature type="transmembrane region" description="Helical" evidence="2">
    <location>
        <begin position="419"/>
        <end position="439"/>
    </location>
</feature>
<protein>
    <recommendedName>
        <fullName evidence="3">Cadherin-like beta-sandwich-like domain-containing protein</fullName>
    </recommendedName>
</protein>
<dbReference type="OrthoDB" id="2020989at2"/>
<dbReference type="eggNOG" id="COG5184">
    <property type="taxonomic scope" value="Bacteria"/>
</dbReference>
<keyword evidence="5" id="KW-1185">Reference proteome</keyword>
<proteinExistence type="predicted"/>
<feature type="compositionally biased region" description="Polar residues" evidence="1">
    <location>
        <begin position="496"/>
        <end position="511"/>
    </location>
</feature>